<evidence type="ECO:0000313" key="2">
    <source>
        <dbReference type="Proteomes" id="UP001243330"/>
    </source>
</evidence>
<gene>
    <name evidence="1" type="ORF">CCHR01_00294</name>
</gene>
<comment type="caution">
    <text evidence="1">The sequence shown here is derived from an EMBL/GenBank/DDBJ whole genome shotgun (WGS) entry which is preliminary data.</text>
</comment>
<protein>
    <submittedName>
        <fullName evidence="1">Uncharacterized protein</fullName>
    </submittedName>
</protein>
<keyword evidence="2" id="KW-1185">Reference proteome</keyword>
<dbReference type="Proteomes" id="UP001243330">
    <property type="component" value="Unassembled WGS sequence"/>
</dbReference>
<accession>A0AAD9EUB8</accession>
<organism evidence="1 2">
    <name type="scientific">Colletotrichum chrysophilum</name>
    <dbReference type="NCBI Taxonomy" id="1836956"/>
    <lineage>
        <taxon>Eukaryota</taxon>
        <taxon>Fungi</taxon>
        <taxon>Dikarya</taxon>
        <taxon>Ascomycota</taxon>
        <taxon>Pezizomycotina</taxon>
        <taxon>Sordariomycetes</taxon>
        <taxon>Hypocreomycetidae</taxon>
        <taxon>Glomerellales</taxon>
        <taxon>Glomerellaceae</taxon>
        <taxon>Colletotrichum</taxon>
        <taxon>Colletotrichum gloeosporioides species complex</taxon>
    </lineage>
</organism>
<reference evidence="1" key="1">
    <citation type="submission" date="2023-01" db="EMBL/GenBank/DDBJ databases">
        <title>Colletotrichum chrysophilum M932 genome sequence.</title>
        <authorList>
            <person name="Baroncelli R."/>
        </authorList>
    </citation>
    <scope>NUCLEOTIDE SEQUENCE</scope>
    <source>
        <strain evidence="1">M932</strain>
    </source>
</reference>
<evidence type="ECO:0000313" key="1">
    <source>
        <dbReference type="EMBL" id="KAK1856951.1"/>
    </source>
</evidence>
<sequence>MEELEKKKKGYTSLFLLLLPISQISLVSAVTAHFLARTRMSAVDNAWQTLAQVVSPSMMNMLEQVDTLTDNEVNELGWEQLRKEMATAYWLLRPDKNSNGKAF</sequence>
<proteinExistence type="predicted"/>
<name>A0AAD9EUB8_9PEZI</name>
<dbReference type="AlphaFoldDB" id="A0AAD9EUB8"/>
<dbReference type="EMBL" id="JAQOWY010000003">
    <property type="protein sequence ID" value="KAK1856951.1"/>
    <property type="molecule type" value="Genomic_DNA"/>
</dbReference>